<dbReference type="Proteomes" id="UP000033483">
    <property type="component" value="Unassembled WGS sequence"/>
</dbReference>
<feature type="compositionally biased region" description="Polar residues" evidence="1">
    <location>
        <begin position="352"/>
        <end position="368"/>
    </location>
</feature>
<dbReference type="AlphaFoldDB" id="A0A0F4ZIQ7"/>
<dbReference type="OrthoDB" id="414322at2759"/>
<gene>
    <name evidence="2" type="ORF">TD95_003826</name>
</gene>
<evidence type="ECO:0000313" key="3">
    <source>
        <dbReference type="Proteomes" id="UP000033483"/>
    </source>
</evidence>
<reference evidence="2 3" key="1">
    <citation type="submission" date="2015-03" db="EMBL/GenBank/DDBJ databases">
        <authorList>
            <person name="Radwan O."/>
            <person name="Al-Naeli F.A."/>
            <person name="Rendon G.A."/>
            <person name="Fields C."/>
        </authorList>
    </citation>
    <scope>NUCLEOTIDE SEQUENCE [LARGE SCALE GENOMIC DNA]</scope>
    <source>
        <strain evidence="2">CR-DP1</strain>
    </source>
</reference>
<evidence type="ECO:0000256" key="1">
    <source>
        <dbReference type="SAM" id="MobiDB-lite"/>
    </source>
</evidence>
<sequence>MKKTITVSENSPLSDQLTVIITTSPTPSTPATDLIEAIIVSFQNHCPLLLTCTVIVVCDTFERIAPILRLKKGQATPEIAAAYTIYKQKLQTLILSQWNNGCSPNAIPIQSTDVAEYGSPGQTHTNTALTISEFPGVTFIEPRDRLGFGLAVRSALRRVATPYVWVQQHDWALDAGVPIAPILSVMRAHDATPGAPVRYVCLPSVRMLGYASSMLAEKHPVLRRLTAELKGDYVAQHGTVALTPMFFWHDKTHVASTQHYLQRVFPSRLAMPRGAFIEDTIGHRARDQMKEGMFEKWATWMYYPNDGRGLCLRHLDGRMWKGVENDIVMKQEYQRMKKITMERRIQERKQNAKAQDQVTASQLWTDES</sequence>
<keyword evidence="3" id="KW-1185">Reference proteome</keyword>
<organism evidence="2 3">
    <name type="scientific">Thielaviopsis punctulata</name>
    <dbReference type="NCBI Taxonomy" id="72032"/>
    <lineage>
        <taxon>Eukaryota</taxon>
        <taxon>Fungi</taxon>
        <taxon>Dikarya</taxon>
        <taxon>Ascomycota</taxon>
        <taxon>Pezizomycotina</taxon>
        <taxon>Sordariomycetes</taxon>
        <taxon>Hypocreomycetidae</taxon>
        <taxon>Microascales</taxon>
        <taxon>Ceratocystidaceae</taxon>
        <taxon>Thielaviopsis</taxon>
    </lineage>
</organism>
<comment type="caution">
    <text evidence="2">The sequence shown here is derived from an EMBL/GenBank/DDBJ whole genome shotgun (WGS) entry which is preliminary data.</text>
</comment>
<evidence type="ECO:0000313" key="2">
    <source>
        <dbReference type="EMBL" id="KKA29996.1"/>
    </source>
</evidence>
<accession>A0A0F4ZIQ7</accession>
<protein>
    <submittedName>
        <fullName evidence="2">Uncharacterized protein</fullName>
    </submittedName>
</protein>
<feature type="region of interest" description="Disordered" evidence="1">
    <location>
        <begin position="347"/>
        <end position="368"/>
    </location>
</feature>
<name>A0A0F4ZIQ7_9PEZI</name>
<proteinExistence type="predicted"/>
<dbReference type="EMBL" id="LAEV01000594">
    <property type="protein sequence ID" value="KKA29996.1"/>
    <property type="molecule type" value="Genomic_DNA"/>
</dbReference>